<dbReference type="EMBL" id="JBBNAG010000009">
    <property type="protein sequence ID" value="KAK9104524.1"/>
    <property type="molecule type" value="Genomic_DNA"/>
</dbReference>
<dbReference type="Proteomes" id="UP001419268">
    <property type="component" value="Unassembled WGS sequence"/>
</dbReference>
<dbReference type="AlphaFoldDB" id="A0AAP0F483"/>
<name>A0AAP0F483_9MAGN</name>
<organism evidence="1 2">
    <name type="scientific">Stephania cephalantha</name>
    <dbReference type="NCBI Taxonomy" id="152367"/>
    <lineage>
        <taxon>Eukaryota</taxon>
        <taxon>Viridiplantae</taxon>
        <taxon>Streptophyta</taxon>
        <taxon>Embryophyta</taxon>
        <taxon>Tracheophyta</taxon>
        <taxon>Spermatophyta</taxon>
        <taxon>Magnoliopsida</taxon>
        <taxon>Ranunculales</taxon>
        <taxon>Menispermaceae</taxon>
        <taxon>Menispermoideae</taxon>
        <taxon>Cissampelideae</taxon>
        <taxon>Stephania</taxon>
    </lineage>
</organism>
<evidence type="ECO:0000313" key="1">
    <source>
        <dbReference type="EMBL" id="KAK9104524.1"/>
    </source>
</evidence>
<keyword evidence="2" id="KW-1185">Reference proteome</keyword>
<accession>A0AAP0F483</accession>
<comment type="caution">
    <text evidence="1">The sequence shown here is derived from an EMBL/GenBank/DDBJ whole genome shotgun (WGS) entry which is preliminary data.</text>
</comment>
<proteinExistence type="predicted"/>
<sequence>MFIWYLGHHNIPSFKEISSSKVEIKLYHMVRREMESSPSYSPLVPKSTHVLHGIATELAPTGFISSVAYAFSYQQFQ</sequence>
<evidence type="ECO:0000313" key="2">
    <source>
        <dbReference type="Proteomes" id="UP001419268"/>
    </source>
</evidence>
<reference evidence="1 2" key="1">
    <citation type="submission" date="2024-01" db="EMBL/GenBank/DDBJ databases">
        <title>Genome assemblies of Stephania.</title>
        <authorList>
            <person name="Yang L."/>
        </authorList>
    </citation>
    <scope>NUCLEOTIDE SEQUENCE [LARGE SCALE GENOMIC DNA]</scope>
    <source>
        <strain evidence="1">JXDWG</strain>
        <tissue evidence="1">Leaf</tissue>
    </source>
</reference>
<protein>
    <submittedName>
        <fullName evidence="1">Uncharacterized protein</fullName>
    </submittedName>
</protein>
<gene>
    <name evidence="1" type="ORF">Scep_021368</name>
</gene>